<evidence type="ECO:0000313" key="9">
    <source>
        <dbReference type="Proteomes" id="UP000078529"/>
    </source>
</evidence>
<accession>A0A175RUN6</accession>
<dbReference type="PATRIC" id="fig|401562.4.peg.259"/>
<dbReference type="FunFam" id="3.40.190.10:FF:000035">
    <property type="entry name" value="Molybdate ABC transporter substrate-binding protein"/>
    <property type="match status" value="1"/>
</dbReference>
<dbReference type="CDD" id="cd13536">
    <property type="entry name" value="PBP2_EcModA"/>
    <property type="match status" value="1"/>
</dbReference>
<dbReference type="InterPro" id="IPR005950">
    <property type="entry name" value="ModA"/>
</dbReference>
<feature type="binding site" evidence="6">
    <location>
        <position position="191"/>
    </location>
    <ligand>
        <name>molybdate</name>
        <dbReference type="ChEBI" id="CHEBI:36264"/>
    </ligand>
</feature>
<feature type="signal peptide" evidence="7">
    <location>
        <begin position="1"/>
        <end position="22"/>
    </location>
</feature>
<evidence type="ECO:0000256" key="2">
    <source>
        <dbReference type="ARBA" id="ARBA00022505"/>
    </source>
</evidence>
<dbReference type="EMBL" id="LDQA01000010">
    <property type="protein sequence ID" value="KTR07495.1"/>
    <property type="molecule type" value="Genomic_DNA"/>
</dbReference>
<dbReference type="SUPFAM" id="SSF53850">
    <property type="entry name" value="Periplasmic binding protein-like II"/>
    <property type="match status" value="1"/>
</dbReference>
<comment type="similarity">
    <text evidence="1">Belongs to the bacterial solute-binding protein ModA family.</text>
</comment>
<name>A0A175RUN6_9HYPH</name>
<organism evidence="8 9">
    <name type="scientific">Aureimonas ureilytica</name>
    <dbReference type="NCBI Taxonomy" id="401562"/>
    <lineage>
        <taxon>Bacteria</taxon>
        <taxon>Pseudomonadati</taxon>
        <taxon>Pseudomonadota</taxon>
        <taxon>Alphaproteobacteria</taxon>
        <taxon>Hyphomicrobiales</taxon>
        <taxon>Aurantimonadaceae</taxon>
        <taxon>Aureimonas</taxon>
    </lineage>
</organism>
<evidence type="ECO:0000256" key="6">
    <source>
        <dbReference type="PIRSR" id="PIRSR004846-1"/>
    </source>
</evidence>
<keyword evidence="3 6" id="KW-0479">Metal-binding</keyword>
<dbReference type="GO" id="GO:0030973">
    <property type="term" value="F:molybdate ion binding"/>
    <property type="evidence" value="ECO:0007669"/>
    <property type="project" value="TreeGrafter"/>
</dbReference>
<evidence type="ECO:0000256" key="4">
    <source>
        <dbReference type="ARBA" id="ARBA00022729"/>
    </source>
</evidence>
<dbReference type="PIRSF" id="PIRSF004846">
    <property type="entry name" value="ModA"/>
    <property type="match status" value="1"/>
</dbReference>
<keyword evidence="2 6" id="KW-0500">Molybdenum</keyword>
<protein>
    <submittedName>
        <fullName evidence="8">Molybdenum ABC transporter substrate-binding protein</fullName>
    </submittedName>
</protein>
<keyword evidence="4 7" id="KW-0732">Signal</keyword>
<dbReference type="GO" id="GO:0015689">
    <property type="term" value="P:molybdate ion transport"/>
    <property type="evidence" value="ECO:0007669"/>
    <property type="project" value="InterPro"/>
</dbReference>
<evidence type="ECO:0000256" key="3">
    <source>
        <dbReference type="ARBA" id="ARBA00022723"/>
    </source>
</evidence>
<dbReference type="Proteomes" id="UP000078529">
    <property type="component" value="Unassembled WGS sequence"/>
</dbReference>
<feature type="binding site" evidence="6">
    <location>
        <position position="173"/>
    </location>
    <ligand>
        <name>molybdate</name>
        <dbReference type="ChEBI" id="CHEBI:36264"/>
    </ligand>
</feature>
<gene>
    <name evidence="8" type="ORF">NS365_03735</name>
</gene>
<dbReference type="NCBIfam" id="TIGR01256">
    <property type="entry name" value="modA"/>
    <property type="match status" value="1"/>
</dbReference>
<comment type="caution">
    <text evidence="8">The sequence shown here is derived from an EMBL/GenBank/DDBJ whole genome shotgun (WGS) entry which is preliminary data.</text>
</comment>
<dbReference type="GO" id="GO:0030288">
    <property type="term" value="C:outer membrane-bounded periplasmic space"/>
    <property type="evidence" value="ECO:0007669"/>
    <property type="project" value="TreeGrafter"/>
</dbReference>
<dbReference type="NCBIfam" id="NF007958">
    <property type="entry name" value="PRK10677.1"/>
    <property type="match status" value="1"/>
</dbReference>
<evidence type="ECO:0000256" key="1">
    <source>
        <dbReference type="ARBA" id="ARBA00009175"/>
    </source>
</evidence>
<comment type="subunit">
    <text evidence="5">The complex is composed of two ATP-binding proteins (ModC), two transmembrane proteins (ModB) and a solute-binding protein (ModA).</text>
</comment>
<dbReference type="PANTHER" id="PTHR30632">
    <property type="entry name" value="MOLYBDATE-BINDING PERIPLASMIC PROTEIN"/>
    <property type="match status" value="1"/>
</dbReference>
<feature type="binding site" evidence="6">
    <location>
        <position position="146"/>
    </location>
    <ligand>
        <name>molybdate</name>
        <dbReference type="ChEBI" id="CHEBI:36264"/>
    </ligand>
</feature>
<feature type="chain" id="PRO_5008042247" evidence="7">
    <location>
        <begin position="23"/>
        <end position="259"/>
    </location>
</feature>
<feature type="binding site" evidence="6">
    <location>
        <position position="61"/>
    </location>
    <ligand>
        <name>molybdate</name>
        <dbReference type="ChEBI" id="CHEBI:36264"/>
    </ligand>
</feature>
<dbReference type="GO" id="GO:1901359">
    <property type="term" value="F:tungstate binding"/>
    <property type="evidence" value="ECO:0007669"/>
    <property type="project" value="UniProtKB-ARBA"/>
</dbReference>
<keyword evidence="9" id="KW-1185">Reference proteome</keyword>
<dbReference type="AlphaFoldDB" id="A0A175RUN6"/>
<dbReference type="Pfam" id="PF13531">
    <property type="entry name" value="SBP_bac_11"/>
    <property type="match status" value="1"/>
</dbReference>
<reference evidence="8 9" key="1">
    <citation type="journal article" date="2016" name="Front. Microbiol.">
        <title>Genomic Resource of Rice Seed Associated Bacteria.</title>
        <authorList>
            <person name="Midha S."/>
            <person name="Bansal K."/>
            <person name="Sharma S."/>
            <person name="Kumar N."/>
            <person name="Patil P.P."/>
            <person name="Chaudhry V."/>
            <person name="Patil P.B."/>
        </authorList>
    </citation>
    <scope>NUCLEOTIDE SEQUENCE [LARGE SCALE GENOMIC DNA]</scope>
    <source>
        <strain evidence="8 9">NS365</strain>
    </source>
</reference>
<evidence type="ECO:0000256" key="5">
    <source>
        <dbReference type="ARBA" id="ARBA00062515"/>
    </source>
</evidence>
<dbReference type="Gene3D" id="3.40.190.10">
    <property type="entry name" value="Periplasmic binding protein-like II"/>
    <property type="match status" value="2"/>
</dbReference>
<proteinExistence type="inferred from homology"/>
<dbReference type="PANTHER" id="PTHR30632:SF17">
    <property type="entry name" value="MOLYBDATE-BINDING PROTEIN MODA"/>
    <property type="match status" value="1"/>
</dbReference>
<sequence>MFRLLTAVALVIGGLCQAPAHAQDKPPVVFAAASLKNALDDANAAWKKDGGSGATLSYAASSALAKQIEAGAPADLFASADLAWMDYLAERKLIRPDSRVDLLGNDLVLIAPANSTVSTEITSGFPLRSMLSGGKLAMANVDSVPAGKYGKASLQKLGVWGDVEGSVAQAENVRAALLLVSRGEAPLGIVYKTDAVSDPSVRIVATFPADSYEPIVYPFALTADTHSTEAAAFLTFLKSDAAAALFRKQGFTILDASRP</sequence>
<dbReference type="GO" id="GO:0046872">
    <property type="term" value="F:metal ion binding"/>
    <property type="evidence" value="ECO:0007669"/>
    <property type="project" value="UniProtKB-KW"/>
</dbReference>
<feature type="binding site" evidence="6">
    <location>
        <position position="34"/>
    </location>
    <ligand>
        <name>molybdate</name>
        <dbReference type="ChEBI" id="CHEBI:36264"/>
    </ligand>
</feature>
<dbReference type="InterPro" id="IPR050682">
    <property type="entry name" value="ModA/WtpA"/>
</dbReference>
<evidence type="ECO:0000313" key="8">
    <source>
        <dbReference type="EMBL" id="KTR07495.1"/>
    </source>
</evidence>
<evidence type="ECO:0000256" key="7">
    <source>
        <dbReference type="SAM" id="SignalP"/>
    </source>
</evidence>